<protein>
    <submittedName>
        <fullName evidence="1">Uncharacterized protein</fullName>
    </submittedName>
</protein>
<sequence>MLTNKNNLCAVNIACLLVACERSGTADSTTTRATIAACTEKAISAVQEVFADYVGGAPMDLDAIRAEVMRRQGSNVTE</sequence>
<dbReference type="EMBL" id="LR796209">
    <property type="protein sequence ID" value="CAB4126538.1"/>
    <property type="molecule type" value="Genomic_DNA"/>
</dbReference>
<accession>A0A6J5KVJ2</accession>
<evidence type="ECO:0000313" key="1">
    <source>
        <dbReference type="EMBL" id="CAB4126538.1"/>
    </source>
</evidence>
<organism evidence="1">
    <name type="scientific">uncultured Caudovirales phage</name>
    <dbReference type="NCBI Taxonomy" id="2100421"/>
    <lineage>
        <taxon>Viruses</taxon>
        <taxon>Duplodnaviria</taxon>
        <taxon>Heunggongvirae</taxon>
        <taxon>Uroviricota</taxon>
        <taxon>Caudoviricetes</taxon>
        <taxon>Peduoviridae</taxon>
        <taxon>Maltschvirus</taxon>
        <taxon>Maltschvirus maltsch</taxon>
    </lineage>
</organism>
<proteinExistence type="predicted"/>
<gene>
    <name evidence="1" type="ORF">UFOVP75_5</name>
</gene>
<dbReference type="PROSITE" id="PS51257">
    <property type="entry name" value="PROKAR_LIPOPROTEIN"/>
    <property type="match status" value="1"/>
</dbReference>
<reference evidence="1" key="1">
    <citation type="submission" date="2020-04" db="EMBL/GenBank/DDBJ databases">
        <authorList>
            <person name="Chiriac C."/>
            <person name="Salcher M."/>
            <person name="Ghai R."/>
            <person name="Kavagutti S V."/>
        </authorList>
    </citation>
    <scope>NUCLEOTIDE SEQUENCE</scope>
</reference>
<name>A0A6J5KVJ2_9CAUD</name>